<protein>
    <recommendedName>
        <fullName evidence="1">Reverse transcriptase domain-containing protein</fullName>
    </recommendedName>
</protein>
<dbReference type="PANTHER" id="PTHR33332">
    <property type="entry name" value="REVERSE TRANSCRIPTASE DOMAIN-CONTAINING PROTEIN"/>
    <property type="match status" value="1"/>
</dbReference>
<dbReference type="InterPro" id="IPR000477">
    <property type="entry name" value="RT_dom"/>
</dbReference>
<evidence type="ECO:0000313" key="2">
    <source>
        <dbReference type="Ensembl" id="ENSOMYP00000128908.1"/>
    </source>
</evidence>
<dbReference type="GeneTree" id="ENSGT01010000222343"/>
<dbReference type="InterPro" id="IPR043502">
    <property type="entry name" value="DNA/RNA_pol_sf"/>
</dbReference>
<keyword evidence="3" id="KW-1185">Reference proteome</keyword>
<reference evidence="2" key="3">
    <citation type="submission" date="2025-09" db="UniProtKB">
        <authorList>
            <consortium name="Ensembl"/>
        </authorList>
    </citation>
    <scope>IDENTIFICATION</scope>
</reference>
<dbReference type="Pfam" id="PF00078">
    <property type="entry name" value="RVT_1"/>
    <property type="match status" value="1"/>
</dbReference>
<accession>A0A8L0DP40</accession>
<dbReference type="Proteomes" id="UP000694395">
    <property type="component" value="Chromosome 17"/>
</dbReference>
<reference evidence="2" key="1">
    <citation type="submission" date="2020-07" db="EMBL/GenBank/DDBJ databases">
        <title>A long reads based de novo assembly of the rainbow trout Arlee double haploid line genome.</title>
        <authorList>
            <person name="Gao G."/>
            <person name="Palti Y."/>
        </authorList>
    </citation>
    <scope>NUCLEOTIDE SEQUENCE [LARGE SCALE GENOMIC DNA]</scope>
</reference>
<proteinExistence type="predicted"/>
<evidence type="ECO:0000313" key="3">
    <source>
        <dbReference type="Proteomes" id="UP000694395"/>
    </source>
</evidence>
<evidence type="ECO:0000259" key="1">
    <source>
        <dbReference type="Pfam" id="PF00078"/>
    </source>
</evidence>
<dbReference type="AlphaFoldDB" id="A0A8L0DP40"/>
<feature type="domain" description="Reverse transcriptase" evidence="1">
    <location>
        <begin position="117"/>
        <end position="244"/>
    </location>
</feature>
<dbReference type="CDD" id="cd01650">
    <property type="entry name" value="RT_nLTR_like"/>
    <property type="match status" value="1"/>
</dbReference>
<dbReference type="SUPFAM" id="SSF56672">
    <property type="entry name" value="DNA/RNA polymerases"/>
    <property type="match status" value="1"/>
</dbReference>
<name>A0A8L0DP40_ONCMY</name>
<dbReference type="Ensembl" id="ENSOMYT00000136188.1">
    <property type="protein sequence ID" value="ENSOMYP00000128908.1"/>
    <property type="gene ID" value="ENSOMYG00000072669.1"/>
</dbReference>
<reference evidence="2" key="2">
    <citation type="submission" date="2025-08" db="UniProtKB">
        <authorList>
            <consortium name="Ensembl"/>
        </authorList>
    </citation>
    <scope>IDENTIFICATION</scope>
</reference>
<organism evidence="2 3">
    <name type="scientific">Oncorhynchus mykiss</name>
    <name type="common">Rainbow trout</name>
    <name type="synonym">Salmo gairdneri</name>
    <dbReference type="NCBI Taxonomy" id="8022"/>
    <lineage>
        <taxon>Eukaryota</taxon>
        <taxon>Metazoa</taxon>
        <taxon>Chordata</taxon>
        <taxon>Craniata</taxon>
        <taxon>Vertebrata</taxon>
        <taxon>Euteleostomi</taxon>
        <taxon>Actinopterygii</taxon>
        <taxon>Neopterygii</taxon>
        <taxon>Teleostei</taxon>
        <taxon>Protacanthopterygii</taxon>
        <taxon>Salmoniformes</taxon>
        <taxon>Salmonidae</taxon>
        <taxon>Salmoninae</taxon>
        <taxon>Oncorhynchus</taxon>
    </lineage>
</organism>
<sequence length="530" mass="59426">MNFFEEKIMIIRKQITDSSLNLRIPSKLSCPESAQLCQDLGSRETLKCFSTISLDTMMKIIMASKPSSCILDPIPTKLLKELLPVLGPPMLNIINGSLSTGCVPNSLKVAVIKPLLKKPNLDPENIKNYRPISNLPFLSKFLEKAVAQQLTAFLKKKNNVYEMLQSGFRPHHSTETALVKVVNYLLMASDRGSASVLVLLDLSAAFDTIDHHIILERLETQIGLHGQVLAWFRSYLSERYQFVSVNGLSSDKSTVNFTQLYISMKHGEAPKLPSLEACVSDIRKWMAANFLLLNSDKTDMLVLGPKKQRDLLLNLTININGCTVVSNKTVKDLGVTLEPDLSFEEHIKTISRNAFFHQRNIAKIRNFLPKNYAEKLIHAFVTSRLDYCNALLSGYPDKTLNKLQLVLNTAARILTRTQKFDHITSVLASLHWLPVKARADFKVLLLTYKALHGLAPIYLSDLVLPYIPTRTLRSQDAGLLIVPRISKQTAGGRAFSYRAPFLWNGLPTHVRDANSVSTFKSLLKTHLFSG</sequence>